<reference evidence="2" key="2">
    <citation type="submission" date="2022-06" db="UniProtKB">
        <authorList>
            <consortium name="EnsemblMetazoa"/>
        </authorList>
    </citation>
    <scope>IDENTIFICATION</scope>
    <source>
        <strain evidence="2">DF5081</strain>
    </source>
</reference>
<dbReference type="Proteomes" id="UP000005237">
    <property type="component" value="Unassembled WGS sequence"/>
</dbReference>
<organism evidence="2 3">
    <name type="scientific">Caenorhabditis japonica</name>
    <dbReference type="NCBI Taxonomy" id="281687"/>
    <lineage>
        <taxon>Eukaryota</taxon>
        <taxon>Metazoa</taxon>
        <taxon>Ecdysozoa</taxon>
        <taxon>Nematoda</taxon>
        <taxon>Chromadorea</taxon>
        <taxon>Rhabditida</taxon>
        <taxon>Rhabditina</taxon>
        <taxon>Rhabditomorpha</taxon>
        <taxon>Rhabditoidea</taxon>
        <taxon>Rhabditidae</taxon>
        <taxon>Peloderinae</taxon>
        <taxon>Caenorhabditis</taxon>
    </lineage>
</organism>
<protein>
    <submittedName>
        <fullName evidence="2">Uncharacterized protein</fullName>
    </submittedName>
</protein>
<evidence type="ECO:0000313" key="3">
    <source>
        <dbReference type="Proteomes" id="UP000005237"/>
    </source>
</evidence>
<keyword evidence="3" id="KW-1185">Reference proteome</keyword>
<dbReference type="EnsemblMetazoa" id="CJA04730.1">
    <property type="protein sequence ID" value="CJA04730.1"/>
    <property type="gene ID" value="WBGene00123935"/>
</dbReference>
<feature type="coiled-coil region" evidence="1">
    <location>
        <begin position="88"/>
        <end position="118"/>
    </location>
</feature>
<sequence length="163" mass="18507">MKPTRSGGAITSRVLIPPNPFNKPVVTSGFEMSKPVMSSMTSEWSEWTKCNEETSTKNRQRVCNGCNEIIQFMPCFSTNNFDMALQKFIKEQQEKEAMVEAVKKLREQESEKKLLQQLDSPPTVIEFPQRVIDSNLASKNSIEFFGPPQIPQQPQPAQSMSTF</sequence>
<name>A0A8R1HKW6_CAEJA</name>
<accession>A0A8R1HKW6</accession>
<evidence type="ECO:0000313" key="2">
    <source>
        <dbReference type="EnsemblMetazoa" id="CJA04730.1"/>
    </source>
</evidence>
<dbReference type="AlphaFoldDB" id="A0A8R1HKW6"/>
<proteinExistence type="predicted"/>
<keyword evidence="1" id="KW-0175">Coiled coil</keyword>
<evidence type="ECO:0000256" key="1">
    <source>
        <dbReference type="SAM" id="Coils"/>
    </source>
</evidence>
<reference evidence="3" key="1">
    <citation type="submission" date="2010-08" db="EMBL/GenBank/DDBJ databases">
        <authorList>
            <consortium name="Caenorhabditis japonica Sequencing Consortium"/>
            <person name="Wilson R.K."/>
        </authorList>
    </citation>
    <scope>NUCLEOTIDE SEQUENCE [LARGE SCALE GENOMIC DNA]</scope>
    <source>
        <strain evidence="3">DF5081</strain>
    </source>
</reference>